<dbReference type="PANTHER" id="PTHR42208:SF1">
    <property type="entry name" value="HEAVY METAL TRANSPORTER"/>
    <property type="match status" value="1"/>
</dbReference>
<feature type="domain" description="Urease accessory protein UreH-like transmembrane" evidence="2">
    <location>
        <begin position="7"/>
        <end position="218"/>
    </location>
</feature>
<feature type="transmembrane region" description="Helical" evidence="1">
    <location>
        <begin position="169"/>
        <end position="192"/>
    </location>
</feature>
<keyword evidence="1" id="KW-0472">Membrane</keyword>
<comment type="caution">
    <text evidence="3">The sequence shown here is derived from an EMBL/GenBank/DDBJ whole genome shotgun (WGS) entry which is preliminary data.</text>
</comment>
<feature type="transmembrane region" description="Helical" evidence="1">
    <location>
        <begin position="140"/>
        <end position="163"/>
    </location>
</feature>
<feature type="transmembrane region" description="Helical" evidence="1">
    <location>
        <begin position="204"/>
        <end position="225"/>
    </location>
</feature>
<dbReference type="PANTHER" id="PTHR42208">
    <property type="entry name" value="HEAVY METAL TRANSPORTER-RELATED"/>
    <property type="match status" value="1"/>
</dbReference>
<feature type="transmembrane region" description="Helical" evidence="1">
    <location>
        <begin position="58"/>
        <end position="80"/>
    </location>
</feature>
<keyword evidence="1" id="KW-0812">Transmembrane</keyword>
<dbReference type="Pfam" id="PF13386">
    <property type="entry name" value="DsbD_2"/>
    <property type="match status" value="1"/>
</dbReference>
<evidence type="ECO:0000259" key="2">
    <source>
        <dbReference type="Pfam" id="PF13386"/>
    </source>
</evidence>
<dbReference type="InterPro" id="IPR039447">
    <property type="entry name" value="UreH-like_TM_dom"/>
</dbReference>
<evidence type="ECO:0000313" key="4">
    <source>
        <dbReference type="Proteomes" id="UP001202831"/>
    </source>
</evidence>
<dbReference type="RefSeq" id="WP_249249547.1">
    <property type="nucleotide sequence ID" value="NZ_JAKIKT010000005.1"/>
</dbReference>
<reference evidence="3 4" key="1">
    <citation type="submission" date="2022-01" db="EMBL/GenBank/DDBJ databases">
        <title>Whole genome-based taxonomy of the Shewanellaceae.</title>
        <authorList>
            <person name="Martin-Rodriguez A.J."/>
        </authorList>
    </citation>
    <scope>NUCLEOTIDE SEQUENCE [LARGE SCALE GENOMIC DNA]</scope>
    <source>
        <strain evidence="3 4">DSM 21332</strain>
    </source>
</reference>
<organism evidence="3 4">
    <name type="scientific">Shewanella corallii</name>
    <dbReference type="NCBI Taxonomy" id="560080"/>
    <lineage>
        <taxon>Bacteria</taxon>
        <taxon>Pseudomonadati</taxon>
        <taxon>Pseudomonadota</taxon>
        <taxon>Gammaproteobacteria</taxon>
        <taxon>Alteromonadales</taxon>
        <taxon>Shewanellaceae</taxon>
        <taxon>Shewanella</taxon>
    </lineage>
</organism>
<feature type="transmembrane region" description="Helical" evidence="1">
    <location>
        <begin position="6"/>
        <end position="30"/>
    </location>
</feature>
<sequence length="229" mass="24007">MDYSLGAAFIVGLMGAGHCFGMCGGLVGALSSQIPLDPKRNQLAQILSYQFSYNGGRIVSYVLAGVVCGALAGGIGILFAVDDYLIVLRLFAGVMMILTGLYIARLWFGLLKIEAVGKRVWKHIQPLAQKFVPVKSPLHAVLAGMLWGWLPCGLVYSMLTWAVASADPLQGGLIMAAFGLGTLPALIGAGVATKNLALWLQHKAVRIISGLALIGMGIQTIAVGLGQLG</sequence>
<protein>
    <submittedName>
        <fullName evidence="3">Sulfite exporter TauE/SafE family protein</fullName>
    </submittedName>
</protein>
<dbReference type="EMBL" id="JAKIKT010000005">
    <property type="protein sequence ID" value="MCL2914916.1"/>
    <property type="molecule type" value="Genomic_DNA"/>
</dbReference>
<accession>A0ABT0N900</accession>
<feature type="transmembrane region" description="Helical" evidence="1">
    <location>
        <begin position="86"/>
        <end position="108"/>
    </location>
</feature>
<keyword evidence="4" id="KW-1185">Reference proteome</keyword>
<proteinExistence type="predicted"/>
<keyword evidence="1" id="KW-1133">Transmembrane helix</keyword>
<dbReference type="Proteomes" id="UP001202831">
    <property type="component" value="Unassembled WGS sequence"/>
</dbReference>
<gene>
    <name evidence="3" type="ORF">L2725_14200</name>
</gene>
<name>A0ABT0N900_9GAMM</name>
<evidence type="ECO:0000313" key="3">
    <source>
        <dbReference type="EMBL" id="MCL2914916.1"/>
    </source>
</evidence>
<evidence type="ECO:0000256" key="1">
    <source>
        <dbReference type="SAM" id="Phobius"/>
    </source>
</evidence>